<name>A0ABQ1MU98_9MICO</name>
<dbReference type="InterPro" id="IPR050855">
    <property type="entry name" value="NDM-1-like"/>
</dbReference>
<reference evidence="3" key="1">
    <citation type="journal article" date="2019" name="Int. J. Syst. Evol. Microbiol.">
        <title>The Global Catalogue of Microorganisms (GCM) 10K type strain sequencing project: providing services to taxonomists for standard genome sequencing and annotation.</title>
        <authorList>
            <consortium name="The Broad Institute Genomics Platform"/>
            <consortium name="The Broad Institute Genome Sequencing Center for Infectious Disease"/>
            <person name="Wu L."/>
            <person name="Ma J."/>
        </authorList>
    </citation>
    <scope>NUCLEOTIDE SEQUENCE [LARGE SCALE GENOMIC DNA]</scope>
    <source>
        <strain evidence="3">CGMCC 1.15472</strain>
    </source>
</reference>
<feature type="domain" description="Metallo-beta-lactamase" evidence="1">
    <location>
        <begin position="16"/>
        <end position="104"/>
    </location>
</feature>
<dbReference type="RefSeq" id="WP_219922482.1">
    <property type="nucleotide sequence ID" value="NZ_BMJG01000015.1"/>
</dbReference>
<gene>
    <name evidence="2" type="ORF">GCM10010974_31200</name>
</gene>
<comment type="caution">
    <text evidence="2">The sequence shown here is derived from an EMBL/GenBank/DDBJ whole genome shotgun (WGS) entry which is preliminary data.</text>
</comment>
<dbReference type="SUPFAM" id="SSF56281">
    <property type="entry name" value="Metallo-hydrolase/oxidoreductase"/>
    <property type="match status" value="1"/>
</dbReference>
<dbReference type="Pfam" id="PF00753">
    <property type="entry name" value="Lactamase_B"/>
    <property type="match status" value="1"/>
</dbReference>
<organism evidence="2 3">
    <name type="scientific">Brevibacterium sediminis</name>
    <dbReference type="NCBI Taxonomy" id="1857024"/>
    <lineage>
        <taxon>Bacteria</taxon>
        <taxon>Bacillati</taxon>
        <taxon>Actinomycetota</taxon>
        <taxon>Actinomycetes</taxon>
        <taxon>Micrococcales</taxon>
        <taxon>Brevibacteriaceae</taxon>
        <taxon>Brevibacterium</taxon>
    </lineage>
</organism>
<evidence type="ECO:0000313" key="3">
    <source>
        <dbReference type="Proteomes" id="UP000632322"/>
    </source>
</evidence>
<evidence type="ECO:0000259" key="1">
    <source>
        <dbReference type="Pfam" id="PF00753"/>
    </source>
</evidence>
<dbReference type="Proteomes" id="UP000632322">
    <property type="component" value="Unassembled WGS sequence"/>
</dbReference>
<dbReference type="PANTHER" id="PTHR42951">
    <property type="entry name" value="METALLO-BETA-LACTAMASE DOMAIN-CONTAINING"/>
    <property type="match status" value="1"/>
</dbReference>
<sequence>MSLTEVAEGIHRIDDAYVNWYIVEDEEGLTVVDAGVPTSWRSLRRALDRLGRGLEDIRALLLTHGHFDHIGFAEQLRSEASVPVYVHDNDVPLTRHPRQYGRNRPLTWYLLTQFKALPMVTAFVKNRAW</sequence>
<accession>A0ABQ1MU98</accession>
<dbReference type="EMBL" id="BMJG01000015">
    <property type="protein sequence ID" value="GGC46666.1"/>
    <property type="molecule type" value="Genomic_DNA"/>
</dbReference>
<dbReference type="Gene3D" id="3.60.15.10">
    <property type="entry name" value="Ribonuclease Z/Hydroxyacylglutathione hydrolase-like"/>
    <property type="match status" value="1"/>
</dbReference>
<proteinExistence type="predicted"/>
<keyword evidence="3" id="KW-1185">Reference proteome</keyword>
<dbReference type="InterPro" id="IPR036866">
    <property type="entry name" value="RibonucZ/Hydroxyglut_hydro"/>
</dbReference>
<protein>
    <recommendedName>
        <fullName evidence="1">Metallo-beta-lactamase domain-containing protein</fullName>
    </recommendedName>
</protein>
<evidence type="ECO:0000313" key="2">
    <source>
        <dbReference type="EMBL" id="GGC46666.1"/>
    </source>
</evidence>
<dbReference type="InterPro" id="IPR001279">
    <property type="entry name" value="Metallo-B-lactamas"/>
</dbReference>